<keyword evidence="6" id="KW-1185">Reference proteome</keyword>
<feature type="compositionally biased region" description="Acidic residues" evidence="1">
    <location>
        <begin position="63"/>
        <end position="72"/>
    </location>
</feature>
<reference evidence="4 5" key="1">
    <citation type="submission" date="2017-02" db="EMBL/GenBank/DDBJ databases">
        <title>The new phylogeny of genus Mycobacterium.</title>
        <authorList>
            <person name="Tortoli E."/>
            <person name="Trovato A."/>
            <person name="Cirillo D.M."/>
        </authorList>
    </citation>
    <scope>NUCLEOTIDE SEQUENCE [LARGE SCALE GENOMIC DNA]</scope>
    <source>
        <strain evidence="4 5">DSM 45255</strain>
    </source>
</reference>
<dbReference type="EMBL" id="AP022590">
    <property type="protein sequence ID" value="BBY41691.1"/>
    <property type="molecule type" value="Genomic_DNA"/>
</dbReference>
<evidence type="ECO:0008006" key="7">
    <source>
        <dbReference type="Google" id="ProtNLM"/>
    </source>
</evidence>
<evidence type="ECO:0000313" key="3">
    <source>
        <dbReference type="EMBL" id="BBY41691.1"/>
    </source>
</evidence>
<evidence type="ECO:0000313" key="4">
    <source>
        <dbReference type="EMBL" id="ORB08708.1"/>
    </source>
</evidence>
<evidence type="ECO:0000313" key="6">
    <source>
        <dbReference type="Proteomes" id="UP000465812"/>
    </source>
</evidence>
<reference evidence="2" key="3">
    <citation type="submission" date="2020-02" db="EMBL/GenBank/DDBJ databases">
        <authorList>
            <person name="Matsumoto Y."/>
            <person name="Kinjo T."/>
            <person name="Motooka D."/>
            <person name="Nabeya D."/>
            <person name="Jung N."/>
            <person name="Uechi K."/>
            <person name="Horii T."/>
            <person name="Iida T."/>
            <person name="Fujita J."/>
            <person name="Nakamura S."/>
        </authorList>
    </citation>
    <scope>NUCLEOTIDE SEQUENCE</scope>
    <source>
        <strain evidence="2">JCM 18113</strain>
    </source>
</reference>
<protein>
    <recommendedName>
        <fullName evidence="7">Transposase</fullName>
    </recommendedName>
</protein>
<dbReference type="EMBL" id="AP022590">
    <property type="protein sequence ID" value="BBY35905.1"/>
    <property type="molecule type" value="Genomic_DNA"/>
</dbReference>
<reference evidence="2 6" key="2">
    <citation type="journal article" date="2019" name="Emerg. Microbes Infect.">
        <title>Comprehensive subspecies identification of 175 nontuberculous mycobacteria species based on 7547 genomic profiles.</title>
        <authorList>
            <person name="Matsumoto Y."/>
            <person name="Kinjo T."/>
            <person name="Motooka D."/>
            <person name="Nabeya D."/>
            <person name="Jung N."/>
            <person name="Uechi K."/>
            <person name="Horii T."/>
            <person name="Iida T."/>
            <person name="Fujita J."/>
            <person name="Nakamura S."/>
        </authorList>
    </citation>
    <scope>NUCLEOTIDE SEQUENCE [LARGE SCALE GENOMIC DNA]</scope>
    <source>
        <strain evidence="2 6">JCM 18113</strain>
    </source>
</reference>
<dbReference type="Proteomes" id="UP000192760">
    <property type="component" value="Unassembled WGS sequence"/>
</dbReference>
<sequence>MTDDELPQDEAFKAERARLFAEIATLKDQRNELQRQLAECQRENSRLRAQPLAELPDSRDTADPDAEDNERE</sequence>
<dbReference type="Gene3D" id="6.10.250.3110">
    <property type="match status" value="1"/>
</dbReference>
<dbReference type="RefSeq" id="WP_083092745.1">
    <property type="nucleotide sequence ID" value="NZ_AP022590.1"/>
</dbReference>
<proteinExistence type="predicted"/>
<dbReference type="EMBL" id="MVHW01000002">
    <property type="protein sequence ID" value="ORB08708.1"/>
    <property type="molecule type" value="Genomic_DNA"/>
</dbReference>
<evidence type="ECO:0000313" key="2">
    <source>
        <dbReference type="EMBL" id="BBY35905.1"/>
    </source>
</evidence>
<feature type="region of interest" description="Disordered" evidence="1">
    <location>
        <begin position="41"/>
        <end position="72"/>
    </location>
</feature>
<dbReference type="STRING" id="560555.BST30_01850"/>
<name>A0A1X0G4I3_MYCNT</name>
<evidence type="ECO:0000256" key="1">
    <source>
        <dbReference type="SAM" id="MobiDB-lite"/>
    </source>
</evidence>
<evidence type="ECO:0000313" key="5">
    <source>
        <dbReference type="Proteomes" id="UP000192760"/>
    </source>
</evidence>
<accession>A0A1X0G4I3</accession>
<dbReference type="AlphaFoldDB" id="A0A1X0G4I3"/>
<gene>
    <name evidence="4" type="ORF">BST30_01850</name>
    <name evidence="2" type="ORF">MMAN_00390</name>
    <name evidence="3" type="ORF">MMAN_58250</name>
</gene>
<dbReference type="Proteomes" id="UP000465812">
    <property type="component" value="Chromosome"/>
</dbReference>
<organism evidence="4 5">
    <name type="scientific">Mycobacterium mantenii</name>
    <dbReference type="NCBI Taxonomy" id="560555"/>
    <lineage>
        <taxon>Bacteria</taxon>
        <taxon>Bacillati</taxon>
        <taxon>Actinomycetota</taxon>
        <taxon>Actinomycetes</taxon>
        <taxon>Mycobacteriales</taxon>
        <taxon>Mycobacteriaceae</taxon>
        <taxon>Mycobacterium</taxon>
        <taxon>Mycobacterium avium complex (MAC)</taxon>
    </lineage>
</organism>